<evidence type="ECO:0000313" key="2">
    <source>
        <dbReference type="Proteomes" id="UP000249696"/>
    </source>
</evidence>
<sequence>MELQELTITTEEVILIFFSFLFSLDTLLKKECKNTIKKWFYKPNNEMSDNYLTIFRK</sequence>
<proteinExistence type="predicted"/>
<keyword evidence="2" id="KW-1185">Reference proteome</keyword>
<reference evidence="1 2" key="1">
    <citation type="submission" date="2018-06" db="EMBL/GenBank/DDBJ databases">
        <title>Genomic Encyclopedia of Archaeal and Bacterial Type Strains, Phase II (KMG-II): from individual species to whole genera.</title>
        <authorList>
            <person name="Goeker M."/>
        </authorList>
    </citation>
    <scope>NUCLEOTIDE SEQUENCE [LARGE SCALE GENOMIC DNA]</scope>
    <source>
        <strain evidence="1 2">DSM 23522</strain>
    </source>
</reference>
<name>A0A327RFJ9_9FLAO</name>
<dbReference type="EMBL" id="QLLN01000001">
    <property type="protein sequence ID" value="RAJ15669.1"/>
    <property type="molecule type" value="Genomic_DNA"/>
</dbReference>
<dbReference type="AlphaFoldDB" id="A0A327RFJ9"/>
<gene>
    <name evidence="1" type="ORF">LV92_00367</name>
</gene>
<comment type="caution">
    <text evidence="1">The sequence shown here is derived from an EMBL/GenBank/DDBJ whole genome shotgun (WGS) entry which is preliminary data.</text>
</comment>
<dbReference type="Proteomes" id="UP000249696">
    <property type="component" value="Unassembled WGS sequence"/>
</dbReference>
<evidence type="ECO:0000313" key="1">
    <source>
        <dbReference type="EMBL" id="RAJ15669.1"/>
    </source>
</evidence>
<protein>
    <submittedName>
        <fullName evidence="1">Uncharacterized protein</fullName>
    </submittedName>
</protein>
<accession>A0A327RFJ9</accession>
<organism evidence="1 2">
    <name type="scientific">Arenibacter echinorum</name>
    <dbReference type="NCBI Taxonomy" id="440515"/>
    <lineage>
        <taxon>Bacteria</taxon>
        <taxon>Pseudomonadati</taxon>
        <taxon>Bacteroidota</taxon>
        <taxon>Flavobacteriia</taxon>
        <taxon>Flavobacteriales</taxon>
        <taxon>Flavobacteriaceae</taxon>
        <taxon>Arenibacter</taxon>
    </lineage>
</organism>